<feature type="binding site" evidence="2">
    <location>
        <begin position="8"/>
        <end position="15"/>
    </location>
    <ligand>
        <name>substrate</name>
    </ligand>
</feature>
<keyword evidence="4" id="KW-0413">Isomerase</keyword>
<dbReference type="Proteomes" id="UP000185427">
    <property type="component" value="Chromosome"/>
</dbReference>
<evidence type="ECO:0000313" key="3">
    <source>
        <dbReference type="EMBL" id="APU45026.1"/>
    </source>
</evidence>
<reference evidence="3 5" key="1">
    <citation type="submission" date="2016-12" db="EMBL/GenBank/DDBJ databases">
        <title>Complete Genome Sequence of Lactobacillus fermentum Strain SNUV175, a Probiotic for Treatment of Bacterial Vaginosis.</title>
        <authorList>
            <person name="Lee S."/>
            <person name="You H.J."/>
            <person name="Kwon B."/>
            <person name="Ko G."/>
        </authorList>
    </citation>
    <scope>NUCLEOTIDE SEQUENCE [LARGE SCALE GENOMIC DNA]</scope>
    <source>
        <strain evidence="3 5">SNUV175</strain>
    </source>
</reference>
<dbReference type="SUPFAM" id="SSF53254">
    <property type="entry name" value="Phosphoglycerate mutase-like"/>
    <property type="match status" value="1"/>
</dbReference>
<dbReference type="PATRIC" id="fig|1613.32.peg.1274"/>
<dbReference type="InterPro" id="IPR050275">
    <property type="entry name" value="PGM_Phosphatase"/>
</dbReference>
<evidence type="ECO:0000256" key="2">
    <source>
        <dbReference type="PIRSR" id="PIRSR613078-2"/>
    </source>
</evidence>
<gene>
    <name evidence="4" type="primary">gpmA_3</name>
    <name evidence="3" type="ORF">BUW47_00435</name>
    <name evidence="4" type="ORF">HCY95_00820</name>
</gene>
<proteinExistence type="predicted"/>
<dbReference type="PANTHER" id="PTHR48100">
    <property type="entry name" value="BROAD-SPECIFICITY PHOSPHATASE YOR283W-RELATED"/>
    <property type="match status" value="1"/>
</dbReference>
<dbReference type="GeneID" id="83714850"/>
<dbReference type="Proteomes" id="UP000503169">
    <property type="component" value="Chromosome"/>
</dbReference>
<feature type="active site" description="Proton donor/acceptor" evidence="1">
    <location>
        <position position="85"/>
    </location>
</feature>
<dbReference type="Pfam" id="PF00300">
    <property type="entry name" value="His_Phos_1"/>
    <property type="match status" value="1"/>
</dbReference>
<dbReference type="EC" id="5.4.2.11" evidence="4"/>
<dbReference type="SMART" id="SM00855">
    <property type="entry name" value="PGAM"/>
    <property type="match status" value="1"/>
</dbReference>
<feature type="binding site" evidence="2">
    <location>
        <begin position="85"/>
        <end position="88"/>
    </location>
    <ligand>
        <name>substrate</name>
    </ligand>
</feature>
<dbReference type="EMBL" id="CP019030">
    <property type="protein sequence ID" value="APU45026.1"/>
    <property type="molecule type" value="Genomic_DNA"/>
</dbReference>
<dbReference type="GO" id="GO:0004619">
    <property type="term" value="F:phosphoglycerate mutase activity"/>
    <property type="evidence" value="ECO:0007669"/>
    <property type="project" value="UniProtKB-EC"/>
</dbReference>
<organism evidence="4 6">
    <name type="scientific">Limosilactobacillus fermentum</name>
    <name type="common">Lactobacillus fermentum</name>
    <dbReference type="NCBI Taxonomy" id="1613"/>
    <lineage>
        <taxon>Bacteria</taxon>
        <taxon>Bacillati</taxon>
        <taxon>Bacillota</taxon>
        <taxon>Bacilli</taxon>
        <taxon>Lactobacillales</taxon>
        <taxon>Lactobacillaceae</taxon>
        <taxon>Limosilactobacillus</taxon>
    </lineage>
</organism>
<dbReference type="GO" id="GO:0005829">
    <property type="term" value="C:cytosol"/>
    <property type="evidence" value="ECO:0007669"/>
    <property type="project" value="TreeGrafter"/>
</dbReference>
<evidence type="ECO:0000256" key="1">
    <source>
        <dbReference type="PIRSR" id="PIRSR613078-1"/>
    </source>
</evidence>
<dbReference type="InterPro" id="IPR013078">
    <property type="entry name" value="His_Pase_superF_clade-1"/>
</dbReference>
<evidence type="ECO:0000313" key="4">
    <source>
        <dbReference type="EMBL" id="QIX58384.1"/>
    </source>
</evidence>
<dbReference type="CDD" id="cd07067">
    <property type="entry name" value="HP_PGM_like"/>
    <property type="match status" value="1"/>
</dbReference>
<protein>
    <submittedName>
        <fullName evidence="4">2,3-bisphosphoglycerate-dependent phosphoglycerate mutase</fullName>
        <ecNumber evidence="4">5.4.2.11</ecNumber>
    </submittedName>
    <submittedName>
        <fullName evidence="3">Fructose-2,6-bisphosphatase</fullName>
    </submittedName>
</protein>
<feature type="binding site" evidence="2">
    <location>
        <position position="61"/>
    </location>
    <ligand>
        <name>substrate</name>
    </ligand>
</feature>
<dbReference type="GO" id="GO:0016791">
    <property type="term" value="F:phosphatase activity"/>
    <property type="evidence" value="ECO:0007669"/>
    <property type="project" value="TreeGrafter"/>
</dbReference>
<dbReference type="RefSeq" id="WP_003681864.1">
    <property type="nucleotide sequence ID" value="NZ_CAKMAZ010000013.1"/>
</dbReference>
<name>A0A0F4HFW3_LIMFE</name>
<dbReference type="AlphaFoldDB" id="A0A0F4HFW3"/>
<dbReference type="EMBL" id="CP050919">
    <property type="protein sequence ID" value="QIX58384.1"/>
    <property type="molecule type" value="Genomic_DNA"/>
</dbReference>
<dbReference type="PROSITE" id="PS00175">
    <property type="entry name" value="PG_MUTASE"/>
    <property type="match status" value="1"/>
</dbReference>
<evidence type="ECO:0000313" key="5">
    <source>
        <dbReference type="Proteomes" id="UP000185427"/>
    </source>
</evidence>
<dbReference type="InterPro" id="IPR029033">
    <property type="entry name" value="His_PPase_superfam"/>
</dbReference>
<reference evidence="4 6" key="2">
    <citation type="submission" date="2020-04" db="EMBL/GenBank/DDBJ databases">
        <title>Novel strain L. Fermentum HFD1 producer antibacterial peptides.</title>
        <authorList>
            <person name="Ozhegov G.D."/>
            <person name="Pavlova A.S."/>
            <person name="Zhuravleva D.E."/>
            <person name="Gogoleva N.V."/>
            <person name="Shagimardanova E.I."/>
            <person name="Markelova M.I."/>
            <person name="Yarullina D.R."/>
            <person name="Kayumov A.R."/>
        </authorList>
    </citation>
    <scope>NUCLEOTIDE SEQUENCE [LARGE SCALE GENOMIC DNA]</scope>
    <source>
        <strain evidence="4 6">HFD1</strain>
    </source>
</reference>
<accession>A0A0F4HFW3</accession>
<feature type="active site" description="Tele-phosphohistidine intermediate" evidence="1">
    <location>
        <position position="9"/>
    </location>
</feature>
<dbReference type="Gene3D" id="3.40.50.1240">
    <property type="entry name" value="Phosphoglycerate mutase-like"/>
    <property type="match status" value="1"/>
</dbReference>
<sequence>MTELYIIRHGQTAANVAGLKQGTIDDERTYLSETGIAQAKELAGALDLTGFAALYHSPLHRTVETAQIVNQTAHLPMVADDRLLEISYGDWDGQLNADLMTKYPDLFDPLINDVRAAYAPVANGESFASVEARVQAFTEEVAKAHPDERVAVVTHGFTVRSFAINATQSHDLTILEPANCSVTKILVDPTSGDQHLVYYNRSASPAF</sequence>
<evidence type="ECO:0000313" key="6">
    <source>
        <dbReference type="Proteomes" id="UP000503169"/>
    </source>
</evidence>
<dbReference type="OrthoDB" id="9782128at2"/>
<dbReference type="PANTHER" id="PTHR48100:SF44">
    <property type="entry name" value="PHOSPHATASE C1620.13-RELATED"/>
    <property type="match status" value="1"/>
</dbReference>
<dbReference type="InterPro" id="IPR001345">
    <property type="entry name" value="PG/BPGM_mutase_AS"/>
</dbReference>